<evidence type="ECO:0000256" key="1">
    <source>
        <dbReference type="SAM" id="Coils"/>
    </source>
</evidence>
<comment type="caution">
    <text evidence="4">The sequence shown here is derived from an EMBL/GenBank/DDBJ whole genome shotgun (WGS) entry which is preliminary data.</text>
</comment>
<dbReference type="Pfam" id="PF03448">
    <property type="entry name" value="MgtE_N"/>
    <property type="match status" value="1"/>
</dbReference>
<dbReference type="Gene3D" id="1.25.60.10">
    <property type="entry name" value="MgtE N-terminal domain-like"/>
    <property type="match status" value="1"/>
</dbReference>
<feature type="domain" description="Magnesium transporter MgtE intracellular" evidence="3">
    <location>
        <begin position="127"/>
        <end position="179"/>
    </location>
</feature>
<keyword evidence="2" id="KW-1133">Transmembrane helix</keyword>
<evidence type="ECO:0000259" key="3">
    <source>
        <dbReference type="Pfam" id="PF03448"/>
    </source>
</evidence>
<evidence type="ECO:0000256" key="2">
    <source>
        <dbReference type="SAM" id="Phobius"/>
    </source>
</evidence>
<feature type="transmembrane region" description="Helical" evidence="2">
    <location>
        <begin position="18"/>
        <end position="38"/>
    </location>
</feature>
<dbReference type="SUPFAM" id="SSF158791">
    <property type="entry name" value="MgtE N-terminal domain-like"/>
    <property type="match status" value="1"/>
</dbReference>
<name>A0A7V4N3W4_9BACT</name>
<dbReference type="InterPro" id="IPR038076">
    <property type="entry name" value="MgtE_N_sf"/>
</dbReference>
<keyword evidence="2" id="KW-0812">Transmembrane</keyword>
<dbReference type="AlphaFoldDB" id="A0A7V4N3W4"/>
<keyword evidence="2" id="KW-0472">Membrane</keyword>
<sequence length="189" mass="21830">MYRLFKFKINFKVRIKNLFWFLIFLGVTKFILVTVLIFSEVNRVSAKEEFALTGCPPEFFEVLDLERAKLFEKAKEIELREKELELIEKRIREQMAALKDLETTIDQKLSKIEAIQDERTKLLARAISEMRAGKAAEVLINMDKDMAVKILSQLKSQQIASILSAMPPDKAANLSEALSGYPPKEYRNL</sequence>
<keyword evidence="1" id="KW-0175">Coiled coil</keyword>
<dbReference type="EMBL" id="DTEI01000050">
    <property type="protein sequence ID" value="HGU15506.1"/>
    <property type="molecule type" value="Genomic_DNA"/>
</dbReference>
<reference evidence="4" key="1">
    <citation type="journal article" date="2020" name="mSystems">
        <title>Genome- and Community-Level Interaction Insights into Carbon Utilization and Element Cycling Functions of Hydrothermarchaeota in Hydrothermal Sediment.</title>
        <authorList>
            <person name="Zhou Z."/>
            <person name="Liu Y."/>
            <person name="Xu W."/>
            <person name="Pan J."/>
            <person name="Luo Z.H."/>
            <person name="Li M."/>
        </authorList>
    </citation>
    <scope>NUCLEOTIDE SEQUENCE [LARGE SCALE GENOMIC DNA]</scope>
    <source>
        <strain evidence="4">SpSt-711</strain>
    </source>
</reference>
<gene>
    <name evidence="4" type="ORF">ENU91_02480</name>
</gene>
<proteinExistence type="predicted"/>
<dbReference type="InterPro" id="IPR006668">
    <property type="entry name" value="Mg_transptr_MgtE_intracell_dom"/>
</dbReference>
<feature type="coiled-coil region" evidence="1">
    <location>
        <begin position="77"/>
        <end position="125"/>
    </location>
</feature>
<protein>
    <recommendedName>
        <fullName evidence="3">Magnesium transporter MgtE intracellular domain-containing protein</fullName>
    </recommendedName>
</protein>
<organism evidence="4">
    <name type="scientific">Thermodesulfobacterium geofontis</name>
    <dbReference type="NCBI Taxonomy" id="1295609"/>
    <lineage>
        <taxon>Bacteria</taxon>
        <taxon>Pseudomonadati</taxon>
        <taxon>Thermodesulfobacteriota</taxon>
        <taxon>Thermodesulfobacteria</taxon>
        <taxon>Thermodesulfobacteriales</taxon>
        <taxon>Thermodesulfobacteriaceae</taxon>
        <taxon>Thermodesulfobacterium</taxon>
    </lineage>
</organism>
<accession>A0A7V4N3W4</accession>
<evidence type="ECO:0000313" key="4">
    <source>
        <dbReference type="EMBL" id="HGU15506.1"/>
    </source>
</evidence>